<reference evidence="2 3" key="1">
    <citation type="journal article" date="2015" name="Sci. Rep.">
        <title>Genome of the facultative scuticociliatosis pathogen Pseudocohnilembus persalinus provides insight into its virulence through horizontal gene transfer.</title>
        <authorList>
            <person name="Xiong J."/>
            <person name="Wang G."/>
            <person name="Cheng J."/>
            <person name="Tian M."/>
            <person name="Pan X."/>
            <person name="Warren A."/>
            <person name="Jiang C."/>
            <person name="Yuan D."/>
            <person name="Miao W."/>
        </authorList>
    </citation>
    <scope>NUCLEOTIDE SEQUENCE [LARGE SCALE GENOMIC DNA]</scope>
    <source>
        <strain evidence="2">36N120E</strain>
    </source>
</reference>
<dbReference type="Proteomes" id="UP000054937">
    <property type="component" value="Unassembled WGS sequence"/>
</dbReference>
<dbReference type="EMBL" id="LDAU01000131">
    <property type="protein sequence ID" value="KRX03517.1"/>
    <property type="molecule type" value="Genomic_DNA"/>
</dbReference>
<dbReference type="InParanoid" id="A0A0V0QMR4"/>
<feature type="region of interest" description="Disordered" evidence="1">
    <location>
        <begin position="23"/>
        <end position="59"/>
    </location>
</feature>
<proteinExistence type="predicted"/>
<accession>A0A0V0QMR4</accession>
<comment type="caution">
    <text evidence="2">The sequence shown here is derived from an EMBL/GenBank/DDBJ whole genome shotgun (WGS) entry which is preliminary data.</text>
</comment>
<feature type="compositionally biased region" description="Basic and acidic residues" evidence="1">
    <location>
        <begin position="27"/>
        <end position="59"/>
    </location>
</feature>
<name>A0A0V0QMR4_PSEPJ</name>
<protein>
    <submittedName>
        <fullName evidence="2">Uncharacterized protein</fullName>
    </submittedName>
</protein>
<evidence type="ECO:0000313" key="2">
    <source>
        <dbReference type="EMBL" id="KRX03517.1"/>
    </source>
</evidence>
<evidence type="ECO:0000313" key="3">
    <source>
        <dbReference type="Proteomes" id="UP000054937"/>
    </source>
</evidence>
<organism evidence="2 3">
    <name type="scientific">Pseudocohnilembus persalinus</name>
    <name type="common">Ciliate</name>
    <dbReference type="NCBI Taxonomy" id="266149"/>
    <lineage>
        <taxon>Eukaryota</taxon>
        <taxon>Sar</taxon>
        <taxon>Alveolata</taxon>
        <taxon>Ciliophora</taxon>
        <taxon>Intramacronucleata</taxon>
        <taxon>Oligohymenophorea</taxon>
        <taxon>Scuticociliatia</taxon>
        <taxon>Philasterida</taxon>
        <taxon>Pseudocohnilembidae</taxon>
        <taxon>Pseudocohnilembus</taxon>
    </lineage>
</organism>
<feature type="region of interest" description="Disordered" evidence="1">
    <location>
        <begin position="78"/>
        <end position="109"/>
    </location>
</feature>
<sequence>MQEGELKTYQQNKIIEKIQKNQQQIKTQEKKLEDPNDQQNMKDLDQQQKKYELQQDQQKEESIKLMEEIKKDIQNKLDDNLDTQLKQKNKENEKNQQNSEDSESDYEQSDKYNLKNLKEIGFNLHQWITPEQFKKLEDLSQEIDGFQNLLQSITNRQYNWEQRRNCKVQQFDLAFINKNYYNLQSYAA</sequence>
<keyword evidence="3" id="KW-1185">Reference proteome</keyword>
<gene>
    <name evidence="2" type="ORF">PPERSA_02896</name>
</gene>
<dbReference type="AlphaFoldDB" id="A0A0V0QMR4"/>
<evidence type="ECO:0000256" key="1">
    <source>
        <dbReference type="SAM" id="MobiDB-lite"/>
    </source>
</evidence>